<dbReference type="AlphaFoldDB" id="A0A445AF46"/>
<comment type="caution">
    <text evidence="2">The sequence shown here is derived from an EMBL/GenBank/DDBJ whole genome shotgun (WGS) entry which is preliminary data.</text>
</comment>
<sequence length="194" mass="20573">MLGVKQLEKLFCRIPISVLRDDVKYDSFVIGSDKDLQVLPHCRCSNQNPQSSGHPGFSSSMPVGASSVAPVIASEAVLVASLSFAFNLNCSGDAGVGETGPLGEVAFATPDSPATVLVFGEVGVPDGVEDALHDDDDDDDDVEFATIADDTYQETTDLRLSCPSTSENLCSRQHEVYPEPHQTTATPDLPDATQ</sequence>
<feature type="region of interest" description="Disordered" evidence="1">
    <location>
        <begin position="171"/>
        <end position="194"/>
    </location>
</feature>
<organism evidence="2 3">
    <name type="scientific">Arachis hypogaea</name>
    <name type="common">Peanut</name>
    <dbReference type="NCBI Taxonomy" id="3818"/>
    <lineage>
        <taxon>Eukaryota</taxon>
        <taxon>Viridiplantae</taxon>
        <taxon>Streptophyta</taxon>
        <taxon>Embryophyta</taxon>
        <taxon>Tracheophyta</taxon>
        <taxon>Spermatophyta</taxon>
        <taxon>Magnoliopsida</taxon>
        <taxon>eudicotyledons</taxon>
        <taxon>Gunneridae</taxon>
        <taxon>Pentapetalae</taxon>
        <taxon>rosids</taxon>
        <taxon>fabids</taxon>
        <taxon>Fabales</taxon>
        <taxon>Fabaceae</taxon>
        <taxon>Papilionoideae</taxon>
        <taxon>50 kb inversion clade</taxon>
        <taxon>dalbergioids sensu lato</taxon>
        <taxon>Dalbergieae</taxon>
        <taxon>Pterocarpus clade</taxon>
        <taxon>Arachis</taxon>
    </lineage>
</organism>
<gene>
    <name evidence="2" type="ORF">Ahy_B02g058681</name>
</gene>
<keyword evidence="3" id="KW-1185">Reference proteome</keyword>
<evidence type="ECO:0000256" key="1">
    <source>
        <dbReference type="SAM" id="MobiDB-lite"/>
    </source>
</evidence>
<protein>
    <submittedName>
        <fullName evidence="2">Uncharacterized protein</fullName>
    </submittedName>
</protein>
<evidence type="ECO:0000313" key="3">
    <source>
        <dbReference type="Proteomes" id="UP000289738"/>
    </source>
</evidence>
<dbReference type="Proteomes" id="UP000289738">
    <property type="component" value="Chromosome B02"/>
</dbReference>
<evidence type="ECO:0000313" key="2">
    <source>
        <dbReference type="EMBL" id="RYR25045.1"/>
    </source>
</evidence>
<reference evidence="2 3" key="1">
    <citation type="submission" date="2019-01" db="EMBL/GenBank/DDBJ databases">
        <title>Sequencing of cultivated peanut Arachis hypogaea provides insights into genome evolution and oil improvement.</title>
        <authorList>
            <person name="Chen X."/>
        </authorList>
    </citation>
    <scope>NUCLEOTIDE SEQUENCE [LARGE SCALE GENOMIC DNA]</scope>
    <source>
        <strain evidence="3">cv. Fuhuasheng</strain>
        <tissue evidence="2">Leaves</tissue>
    </source>
</reference>
<accession>A0A445AF46</accession>
<feature type="compositionally biased region" description="Polar residues" evidence="1">
    <location>
        <begin position="181"/>
        <end position="194"/>
    </location>
</feature>
<proteinExistence type="predicted"/>
<dbReference type="EMBL" id="SDMP01000012">
    <property type="protein sequence ID" value="RYR25045.1"/>
    <property type="molecule type" value="Genomic_DNA"/>
</dbReference>
<name>A0A445AF46_ARAHY</name>